<accession>A0A2T3HTT6</accession>
<protein>
    <recommendedName>
        <fullName evidence="3">HEPN domain-containing protein</fullName>
    </recommendedName>
</protein>
<reference evidence="1 2" key="1">
    <citation type="submission" date="2018-03" db="EMBL/GenBank/DDBJ databases">
        <title>Whole genome sequencing of Histamine producing bacteria.</title>
        <authorList>
            <person name="Butler K."/>
        </authorList>
    </citation>
    <scope>NUCLEOTIDE SEQUENCE [LARGE SCALE GENOMIC DNA]</scope>
    <source>
        <strain evidence="1 2">DSM 23343</strain>
    </source>
</reference>
<gene>
    <name evidence="1" type="ORF">C0W81_17585</name>
</gene>
<dbReference type="Proteomes" id="UP000241858">
    <property type="component" value="Unassembled WGS sequence"/>
</dbReference>
<dbReference type="Gene3D" id="1.20.120.330">
    <property type="entry name" value="Nucleotidyltransferases domain 2"/>
    <property type="match status" value="1"/>
</dbReference>
<name>A0A2T3HTT6_9GAMM</name>
<dbReference type="EMBL" id="PYLY01000048">
    <property type="protein sequence ID" value="PST98804.1"/>
    <property type="molecule type" value="Genomic_DNA"/>
</dbReference>
<evidence type="ECO:0000313" key="2">
    <source>
        <dbReference type="Proteomes" id="UP000241858"/>
    </source>
</evidence>
<evidence type="ECO:0008006" key="3">
    <source>
        <dbReference type="Google" id="ProtNLM"/>
    </source>
</evidence>
<dbReference type="AlphaFoldDB" id="A0A2T3HTT6"/>
<dbReference type="OrthoDB" id="2087567at2"/>
<comment type="caution">
    <text evidence="1">The sequence shown here is derived from an EMBL/GenBank/DDBJ whole genome shotgun (WGS) entry which is preliminary data.</text>
</comment>
<sequence length="199" mass="22783">MNIKPPKGMKTVLMDNELIGYIEDHEDQAIVQKRAENLLQSKGLLKDIPKAQTMFAQAQSFGQAAMLIYKMDLANFPRNPYGIAPFIVNAAFSVEMYLKCLQQAHGEIKGTHVLTSLYKALPNKVKDKIKIVCSLNEDKHKVEKGLPFKDHLKIINNAFVEWRYWYEGKSEQFDIAQVIFILDILHDVAVRELGIKHNK</sequence>
<evidence type="ECO:0000313" key="1">
    <source>
        <dbReference type="EMBL" id="PST98804.1"/>
    </source>
</evidence>
<organism evidence="1 2">
    <name type="scientific">Photobacterium aquimaris</name>
    <dbReference type="NCBI Taxonomy" id="512643"/>
    <lineage>
        <taxon>Bacteria</taxon>
        <taxon>Pseudomonadati</taxon>
        <taxon>Pseudomonadota</taxon>
        <taxon>Gammaproteobacteria</taxon>
        <taxon>Vibrionales</taxon>
        <taxon>Vibrionaceae</taxon>
        <taxon>Photobacterium</taxon>
    </lineage>
</organism>
<dbReference type="RefSeq" id="WP_060998808.1">
    <property type="nucleotide sequence ID" value="NZ_LNQZ01000018.1"/>
</dbReference>
<proteinExistence type="predicted"/>